<dbReference type="GO" id="GO:0003677">
    <property type="term" value="F:DNA binding"/>
    <property type="evidence" value="ECO:0007669"/>
    <property type="project" value="UniProtKB-KW"/>
</dbReference>
<dbReference type="GO" id="GO:0006950">
    <property type="term" value="P:response to stress"/>
    <property type="evidence" value="ECO:0007669"/>
    <property type="project" value="TreeGrafter"/>
</dbReference>
<gene>
    <name evidence="5" type="ORF">BACPEC_00469</name>
</gene>
<evidence type="ECO:0000313" key="5">
    <source>
        <dbReference type="EMBL" id="EEC58339.1"/>
    </source>
</evidence>
<keyword evidence="2" id="KW-0238">DNA-binding</keyword>
<dbReference type="Proteomes" id="UP000003136">
    <property type="component" value="Unassembled WGS sequence"/>
</dbReference>
<dbReference type="HOGENOM" id="CLU_083287_18_7_9"/>
<dbReference type="Gene3D" id="1.10.10.10">
    <property type="entry name" value="Winged helix-like DNA-binding domain superfamily/Winged helix DNA-binding domain"/>
    <property type="match status" value="1"/>
</dbReference>
<feature type="domain" description="HTH marR-type" evidence="4">
    <location>
        <begin position="3"/>
        <end position="137"/>
    </location>
</feature>
<keyword evidence="1" id="KW-0805">Transcription regulation</keyword>
<keyword evidence="6" id="KW-1185">Reference proteome</keyword>
<dbReference type="PANTHER" id="PTHR33164">
    <property type="entry name" value="TRANSCRIPTIONAL REGULATOR, MARR FAMILY"/>
    <property type="match status" value="1"/>
</dbReference>
<organism evidence="5 6">
    <name type="scientific">[Bacteroides] pectinophilus ATCC 43243</name>
    <dbReference type="NCBI Taxonomy" id="483218"/>
    <lineage>
        <taxon>Bacteria</taxon>
        <taxon>Bacillati</taxon>
        <taxon>Bacillota</taxon>
        <taxon>Clostridia</taxon>
        <taxon>Eubacteriales</taxon>
    </lineage>
</organism>
<dbReference type="GO" id="GO:0003700">
    <property type="term" value="F:DNA-binding transcription factor activity"/>
    <property type="evidence" value="ECO:0007669"/>
    <property type="project" value="InterPro"/>
</dbReference>
<dbReference type="AlphaFoldDB" id="B7AP65"/>
<accession>B7AP65</accession>
<protein>
    <recommendedName>
        <fullName evidence="4">HTH marR-type domain-containing protein</fullName>
    </recommendedName>
</protein>
<dbReference type="STRING" id="483218.BACPEC_00469"/>
<keyword evidence="3" id="KW-0804">Transcription</keyword>
<evidence type="ECO:0000313" key="6">
    <source>
        <dbReference type="Proteomes" id="UP000003136"/>
    </source>
</evidence>
<evidence type="ECO:0000259" key="4">
    <source>
        <dbReference type="PROSITE" id="PS50995"/>
    </source>
</evidence>
<dbReference type="SMART" id="SM00347">
    <property type="entry name" value="HTH_MARR"/>
    <property type="match status" value="1"/>
</dbReference>
<evidence type="ECO:0000256" key="2">
    <source>
        <dbReference type="ARBA" id="ARBA00023125"/>
    </source>
</evidence>
<proteinExistence type="predicted"/>
<sequence length="145" mass="16547">MKKNEIRVELLRIERDRKNLMMPYLAALGLTFGQGQARILDTLLTKDHITQKTLADICYMDVATVSRSLDRLEEAGFLVRERDPECRRSFLICLTEQGKIEAAKAREGLKKLDNVICKGLSDDELNALHSVLVKISDNLEECREL</sequence>
<dbReference type="PANTHER" id="PTHR33164:SF64">
    <property type="entry name" value="TRANSCRIPTIONAL REGULATOR SLYA"/>
    <property type="match status" value="1"/>
</dbReference>
<dbReference type="eggNOG" id="COG1846">
    <property type="taxonomic scope" value="Bacteria"/>
</dbReference>
<dbReference type="InterPro" id="IPR036388">
    <property type="entry name" value="WH-like_DNA-bd_sf"/>
</dbReference>
<dbReference type="EMBL" id="ABVQ01000034">
    <property type="protein sequence ID" value="EEC58339.1"/>
    <property type="molecule type" value="Genomic_DNA"/>
</dbReference>
<dbReference type="InterPro" id="IPR036390">
    <property type="entry name" value="WH_DNA-bd_sf"/>
</dbReference>
<reference evidence="5 6" key="1">
    <citation type="submission" date="2008-11" db="EMBL/GenBank/DDBJ databases">
        <title>Draft genome sequence of Bacteroides pectinophilus (ATCC 43243).</title>
        <authorList>
            <person name="Sudarsanam P."/>
            <person name="Ley R."/>
            <person name="Guruge J."/>
            <person name="Turnbaugh P.J."/>
            <person name="Mahowald M."/>
            <person name="Liep D."/>
            <person name="Gordon J."/>
        </authorList>
    </citation>
    <scope>NUCLEOTIDE SEQUENCE [LARGE SCALE GENOMIC DNA]</scope>
    <source>
        <strain evidence="5 6">ATCC 43243</strain>
    </source>
</reference>
<evidence type="ECO:0000256" key="1">
    <source>
        <dbReference type="ARBA" id="ARBA00023015"/>
    </source>
</evidence>
<name>B7AP65_9FIRM</name>
<dbReference type="SUPFAM" id="SSF46785">
    <property type="entry name" value="Winged helix' DNA-binding domain"/>
    <property type="match status" value="1"/>
</dbReference>
<evidence type="ECO:0000256" key="3">
    <source>
        <dbReference type="ARBA" id="ARBA00023163"/>
    </source>
</evidence>
<dbReference type="InterPro" id="IPR000835">
    <property type="entry name" value="HTH_MarR-typ"/>
</dbReference>
<dbReference type="PRINTS" id="PR00598">
    <property type="entry name" value="HTHMARR"/>
</dbReference>
<dbReference type="PROSITE" id="PS50995">
    <property type="entry name" value="HTH_MARR_2"/>
    <property type="match status" value="1"/>
</dbReference>
<reference evidence="5 6" key="2">
    <citation type="submission" date="2008-11" db="EMBL/GenBank/DDBJ databases">
        <authorList>
            <person name="Fulton L."/>
            <person name="Clifton S."/>
            <person name="Fulton B."/>
            <person name="Xu J."/>
            <person name="Minx P."/>
            <person name="Pepin K.H."/>
            <person name="Johnson M."/>
            <person name="Bhonagiri V."/>
            <person name="Nash W.E."/>
            <person name="Mardis E.R."/>
            <person name="Wilson R.K."/>
        </authorList>
    </citation>
    <scope>NUCLEOTIDE SEQUENCE [LARGE SCALE GENOMIC DNA]</scope>
    <source>
        <strain evidence="5 6">ATCC 43243</strain>
    </source>
</reference>
<dbReference type="Pfam" id="PF12802">
    <property type="entry name" value="MarR_2"/>
    <property type="match status" value="1"/>
</dbReference>
<dbReference type="InterPro" id="IPR039422">
    <property type="entry name" value="MarR/SlyA-like"/>
</dbReference>